<name>A0A343UXY5_9FLOR</name>
<keyword evidence="7" id="KW-0679">Respiratory chain</keyword>
<reference evidence="9" key="1">
    <citation type="journal article" date="2018" name="Mitochondrial DNA Part B Resour">
        <title>Complete mitochondrial genomes of six species of the freshwater red algal order Batrachospermales (Rhodophyta).</title>
        <authorList>
            <person name="Paiano M.O."/>
            <person name="Del Cortona A."/>
            <person name="Costa J.F."/>
            <person name="Liu S.-L."/>
            <person name="Verbruggen H."/>
            <person name="De Clerck O."/>
            <person name="Necchi O."/>
        </authorList>
    </citation>
    <scope>NUCLEOTIDE SEQUENCE</scope>
    <source>
        <strain evidence="9">HEC3068</strain>
    </source>
</reference>
<keyword evidence="7" id="KW-0249">Electron transport</keyword>
<dbReference type="InterPro" id="IPR010227">
    <property type="entry name" value="NADH_Q_OxRdtase_chainM/4"/>
</dbReference>
<evidence type="ECO:0000259" key="8">
    <source>
        <dbReference type="Pfam" id="PF00361"/>
    </source>
</evidence>
<dbReference type="InterPro" id="IPR003918">
    <property type="entry name" value="NADH_UbQ_OxRdtase"/>
</dbReference>
<feature type="transmembrane region" description="Helical" evidence="7">
    <location>
        <begin position="213"/>
        <end position="236"/>
    </location>
</feature>
<feature type="transmembrane region" description="Helical" evidence="7">
    <location>
        <begin position="172"/>
        <end position="193"/>
    </location>
</feature>
<evidence type="ECO:0000256" key="6">
    <source>
        <dbReference type="ARBA" id="ARBA00023136"/>
    </source>
</evidence>
<dbReference type="NCBIfam" id="TIGR01972">
    <property type="entry name" value="NDH_I_M"/>
    <property type="match status" value="1"/>
</dbReference>
<comment type="function">
    <text evidence="7">Core subunit of the mitochondrial membrane respiratory chain NADH dehydrogenase (Complex I) which catalyzes electron transfer from NADH through the respiratory chain, using ubiquinone as an electron acceptor. Essential for the catalytic activity and assembly of complex I.</text>
</comment>
<keyword evidence="4 7" id="KW-0812">Transmembrane</keyword>
<dbReference type="GO" id="GO:0048039">
    <property type="term" value="F:ubiquinone binding"/>
    <property type="evidence" value="ECO:0007669"/>
    <property type="project" value="TreeGrafter"/>
</dbReference>
<dbReference type="PANTHER" id="PTHR43507">
    <property type="entry name" value="NADH-UBIQUINONE OXIDOREDUCTASE CHAIN 4"/>
    <property type="match status" value="1"/>
</dbReference>
<dbReference type="PRINTS" id="PR01437">
    <property type="entry name" value="NUOXDRDTASE4"/>
</dbReference>
<feature type="transmembrane region" description="Helical" evidence="7">
    <location>
        <begin position="367"/>
        <end position="390"/>
    </location>
</feature>
<comment type="function">
    <text evidence="1">Core subunit of the mitochondrial membrane respiratory chain NADH dehydrogenase (Complex I) that is believed to belong to the minimal assembly required for catalysis. Complex I functions in the transfer of electrons from NADH to the respiratory chain. The immediate electron acceptor for the enzyme is believed to be ubiquinone.</text>
</comment>
<sequence length="496" mass="56839">MYYKMEILNTLLVVSIIPLLGVALLLCVPEKYESYCFSLVFFISCLTFLSSLLLWLEFDSSCSSFQFFYTFDWLPLFNLYYTVGIDGISLFFIILTTFLTMMCVLSSWNSVTYRIKEYLVCFLLLEFFLIQVFSVLDLLLFYIFFESVLMPMFFIVGIWGSRTRKIRAAYQFFLYTLLGSVLMLVGILVIYFQVGTTDLQILQNAEFSEKKQIILWLALFFSFAVKVPMIPFHIWLPEAHAEAPTAGSVMLAGILLKLGAYGFLRFSLPMFPLATIFFTPFIFVLSLIAAIYASLTTLRQIDLKKIIAYSSVSHMGFVTVGIFTLNVQGLEGSVFLMLSHGLVSSALFLCVGILYDRHRTRIIKYYNGLVQVMPIFATFFLFFSFANIGFPGTSSFIGELLILLGAFQSSIVLTIFISFSMVLSAAYSIWMFNRIMFGVLKVQYFSTFQDVSRKEFTILSLMVLLTLWMGIYPESFLNEMHVSIFNLLEQANYSQK</sequence>
<dbReference type="GO" id="GO:0015990">
    <property type="term" value="P:electron transport coupled proton transport"/>
    <property type="evidence" value="ECO:0007669"/>
    <property type="project" value="TreeGrafter"/>
</dbReference>
<evidence type="ECO:0000313" key="9">
    <source>
        <dbReference type="EMBL" id="AVK39542.1"/>
    </source>
</evidence>
<dbReference type="NCBIfam" id="NF004499">
    <property type="entry name" value="PRK05846.1-3"/>
    <property type="match status" value="1"/>
</dbReference>
<dbReference type="GO" id="GO:0003954">
    <property type="term" value="F:NADH dehydrogenase activity"/>
    <property type="evidence" value="ECO:0007669"/>
    <property type="project" value="TreeGrafter"/>
</dbReference>
<keyword evidence="7 9" id="KW-0496">Mitochondrion</keyword>
<keyword evidence="6 7" id="KW-0472">Membrane</keyword>
<evidence type="ECO:0000256" key="7">
    <source>
        <dbReference type="RuleBase" id="RU003297"/>
    </source>
</evidence>
<keyword evidence="5 7" id="KW-1133">Transmembrane helix</keyword>
<feature type="transmembrane region" description="Helical" evidence="7">
    <location>
        <begin position="78"/>
        <end position="105"/>
    </location>
</feature>
<organism evidence="9">
    <name type="scientific">Paralemanea sp</name>
    <dbReference type="NCBI Taxonomy" id="2048601"/>
    <lineage>
        <taxon>Eukaryota</taxon>
        <taxon>Rhodophyta</taxon>
        <taxon>Florideophyceae</taxon>
        <taxon>Nemaliophycidae</taxon>
        <taxon>Batrachospermales</taxon>
        <taxon>Lemaneaceae</taxon>
        <taxon>Paralemanea</taxon>
    </lineage>
</organism>
<comment type="similarity">
    <text evidence="3 7">Belongs to the complex I subunit 4 family.</text>
</comment>
<dbReference type="Pfam" id="PF00361">
    <property type="entry name" value="Proton_antipo_M"/>
    <property type="match status" value="1"/>
</dbReference>
<feature type="transmembrane region" description="Helical" evidence="7">
    <location>
        <begin position="117"/>
        <end position="133"/>
    </location>
</feature>
<comment type="subcellular location">
    <subcellularLocation>
        <location evidence="2">Membrane</location>
        <topology evidence="2">Multi-pass membrane protein</topology>
    </subcellularLocation>
    <subcellularLocation>
        <location evidence="7">Mitochondrion membrane</location>
        <topology evidence="7">Multi-pass membrane protein</topology>
    </subcellularLocation>
</comment>
<geneLocation type="mitochondrion" evidence="9"/>
<feature type="transmembrane region" description="Helical" evidence="7">
    <location>
        <begin position="6"/>
        <end position="28"/>
    </location>
</feature>
<evidence type="ECO:0000256" key="4">
    <source>
        <dbReference type="ARBA" id="ARBA00022692"/>
    </source>
</evidence>
<dbReference type="GO" id="GO:0042773">
    <property type="term" value="P:ATP synthesis coupled electron transport"/>
    <property type="evidence" value="ECO:0007669"/>
    <property type="project" value="InterPro"/>
</dbReference>
<accession>A0A343UXY5</accession>
<protein>
    <recommendedName>
        <fullName evidence="7">NADH-ubiquinone oxidoreductase chain 4</fullName>
        <ecNumber evidence="7">7.1.1.2</ecNumber>
    </recommendedName>
</protein>
<evidence type="ECO:0000256" key="3">
    <source>
        <dbReference type="ARBA" id="ARBA00009025"/>
    </source>
</evidence>
<dbReference type="EMBL" id="MG787097">
    <property type="protein sequence ID" value="AVK39542.1"/>
    <property type="molecule type" value="Genomic_DNA"/>
</dbReference>
<dbReference type="AlphaFoldDB" id="A0A343UXY5"/>
<dbReference type="InterPro" id="IPR001750">
    <property type="entry name" value="ND/Mrp_TM"/>
</dbReference>
<feature type="transmembrane region" description="Helical" evidence="7">
    <location>
        <begin position="410"/>
        <end position="435"/>
    </location>
</feature>
<feature type="domain" description="NADH:quinone oxidoreductase/Mrp antiporter transmembrane" evidence="8">
    <location>
        <begin position="137"/>
        <end position="423"/>
    </location>
</feature>
<feature type="transmembrane region" description="Helical" evidence="7">
    <location>
        <begin position="139"/>
        <end position="160"/>
    </location>
</feature>
<feature type="transmembrane region" description="Helical" evidence="7">
    <location>
        <begin position="306"/>
        <end position="327"/>
    </location>
</feature>
<feature type="transmembrane region" description="Helical" evidence="7">
    <location>
        <begin position="243"/>
        <end position="264"/>
    </location>
</feature>
<evidence type="ECO:0000256" key="2">
    <source>
        <dbReference type="ARBA" id="ARBA00004141"/>
    </source>
</evidence>
<keyword evidence="7" id="KW-0813">Transport</keyword>
<comment type="catalytic activity">
    <reaction evidence="7">
        <text>a ubiquinone + NADH + 5 H(+)(in) = a ubiquinol + NAD(+) + 4 H(+)(out)</text>
        <dbReference type="Rhea" id="RHEA:29091"/>
        <dbReference type="Rhea" id="RHEA-COMP:9565"/>
        <dbReference type="Rhea" id="RHEA-COMP:9566"/>
        <dbReference type="ChEBI" id="CHEBI:15378"/>
        <dbReference type="ChEBI" id="CHEBI:16389"/>
        <dbReference type="ChEBI" id="CHEBI:17976"/>
        <dbReference type="ChEBI" id="CHEBI:57540"/>
        <dbReference type="ChEBI" id="CHEBI:57945"/>
        <dbReference type="EC" id="7.1.1.2"/>
    </reaction>
</comment>
<evidence type="ECO:0000256" key="5">
    <source>
        <dbReference type="ARBA" id="ARBA00022989"/>
    </source>
</evidence>
<gene>
    <name evidence="9" type="primary">nad4</name>
</gene>
<keyword evidence="7" id="KW-0520">NAD</keyword>
<feature type="transmembrane region" description="Helical" evidence="7">
    <location>
        <begin position="456"/>
        <end position="473"/>
    </location>
</feature>
<reference evidence="9" key="2">
    <citation type="submission" date="2018-01" db="EMBL/GenBank/DDBJ databases">
        <authorList>
            <person name="Gaut B.S."/>
            <person name="Morton B.R."/>
            <person name="Clegg M.T."/>
            <person name="Duvall M.R."/>
        </authorList>
    </citation>
    <scope>NUCLEOTIDE SEQUENCE</scope>
    <source>
        <strain evidence="9">HEC3068</strain>
    </source>
</reference>
<feature type="transmembrane region" description="Helical" evidence="7">
    <location>
        <begin position="270"/>
        <end position="294"/>
    </location>
</feature>
<proteinExistence type="inferred from homology"/>
<dbReference type="EC" id="7.1.1.2" evidence="7"/>
<keyword evidence="7" id="KW-0830">Ubiquinone</keyword>
<feature type="transmembrane region" description="Helical" evidence="7">
    <location>
        <begin position="333"/>
        <end position="355"/>
    </location>
</feature>
<dbReference type="GO" id="GO:0008137">
    <property type="term" value="F:NADH dehydrogenase (ubiquinone) activity"/>
    <property type="evidence" value="ECO:0007669"/>
    <property type="project" value="UniProtKB-UniRule"/>
</dbReference>
<dbReference type="GO" id="GO:0031966">
    <property type="term" value="C:mitochondrial membrane"/>
    <property type="evidence" value="ECO:0007669"/>
    <property type="project" value="UniProtKB-SubCell"/>
</dbReference>
<dbReference type="PANTHER" id="PTHR43507:SF1">
    <property type="entry name" value="NADH-UBIQUINONE OXIDOREDUCTASE CHAIN 4"/>
    <property type="match status" value="1"/>
</dbReference>
<evidence type="ECO:0000256" key="1">
    <source>
        <dbReference type="ARBA" id="ARBA00003257"/>
    </source>
</evidence>
<feature type="transmembrane region" description="Helical" evidence="7">
    <location>
        <begin position="35"/>
        <end position="58"/>
    </location>
</feature>